<dbReference type="InterPro" id="IPR014048">
    <property type="entry name" value="MethylDNA_cys_MeTrfase_DNA-bd"/>
</dbReference>
<comment type="caution">
    <text evidence="4">The sequence shown here is derived from an EMBL/GenBank/DDBJ whole genome shotgun (WGS) entry which is preliminary data.</text>
</comment>
<reference evidence="4 5" key="1">
    <citation type="submission" date="2020-08" db="EMBL/GenBank/DDBJ databases">
        <title>Sequencing the genomes of 1000 actinobacteria strains.</title>
        <authorList>
            <person name="Klenk H.-P."/>
        </authorList>
    </citation>
    <scope>NUCLEOTIDE SEQUENCE [LARGE SCALE GENOMIC DNA]</scope>
    <source>
        <strain evidence="4 5">DSM 23974</strain>
    </source>
</reference>
<name>A0A7W7GNR6_9MICC</name>
<dbReference type="GO" id="GO:0006281">
    <property type="term" value="P:DNA repair"/>
    <property type="evidence" value="ECO:0007669"/>
    <property type="project" value="InterPro"/>
</dbReference>
<evidence type="ECO:0000313" key="5">
    <source>
        <dbReference type="Proteomes" id="UP000540191"/>
    </source>
</evidence>
<dbReference type="InterPro" id="IPR036388">
    <property type="entry name" value="WH-like_DNA-bd_sf"/>
</dbReference>
<proteinExistence type="predicted"/>
<dbReference type="RefSeq" id="WP_158496733.1">
    <property type="nucleotide sequence ID" value="NZ_JACHNA010000001.1"/>
</dbReference>
<evidence type="ECO:0000259" key="3">
    <source>
        <dbReference type="Pfam" id="PF01035"/>
    </source>
</evidence>
<accession>A0A7W7GNR6</accession>
<feature type="domain" description="Methylated-DNA-[protein]-cysteine S-methyltransferase DNA binding" evidence="3">
    <location>
        <begin position="32"/>
        <end position="95"/>
    </location>
</feature>
<dbReference type="SUPFAM" id="SSF46767">
    <property type="entry name" value="Methylated DNA-protein cysteine methyltransferase, C-terminal domain"/>
    <property type="match status" value="1"/>
</dbReference>
<dbReference type="InterPro" id="IPR036217">
    <property type="entry name" value="MethylDNA_cys_MeTrfase_DNAb"/>
</dbReference>
<evidence type="ECO:0000256" key="1">
    <source>
        <dbReference type="ARBA" id="ARBA00022763"/>
    </source>
</evidence>
<dbReference type="PANTHER" id="PTHR42942:SF1">
    <property type="entry name" value="ALKYLTRANSFERASE-LIKE PROTEIN 1"/>
    <property type="match status" value="1"/>
</dbReference>
<keyword evidence="5" id="KW-1185">Reference proteome</keyword>
<dbReference type="InterPro" id="IPR052520">
    <property type="entry name" value="ATL_DNA_repair"/>
</dbReference>
<evidence type="ECO:0000256" key="2">
    <source>
        <dbReference type="SAM" id="MobiDB-lite"/>
    </source>
</evidence>
<feature type="region of interest" description="Disordered" evidence="2">
    <location>
        <begin position="90"/>
        <end position="123"/>
    </location>
</feature>
<feature type="region of interest" description="Disordered" evidence="2">
    <location>
        <begin position="1"/>
        <end position="26"/>
    </location>
</feature>
<dbReference type="Pfam" id="PF01035">
    <property type="entry name" value="DNA_binding_1"/>
    <property type="match status" value="1"/>
</dbReference>
<sequence>MRTEREPGHRRSEHPEAEGPPAQGPLTVLEALAEAARLVPPGRAVSYGALAGLLGVGGPRQAGRAMAESGPGTPWWRVLRADGTLPEHLAAPAARQHEREGTPRRRTSGVDMAGAAWHPTPAQRRALEALAARTR</sequence>
<organism evidence="4 5">
    <name type="scientific">Micrococcus cohnii</name>
    <dbReference type="NCBI Taxonomy" id="993416"/>
    <lineage>
        <taxon>Bacteria</taxon>
        <taxon>Bacillati</taxon>
        <taxon>Actinomycetota</taxon>
        <taxon>Actinomycetes</taxon>
        <taxon>Micrococcales</taxon>
        <taxon>Micrococcaceae</taxon>
        <taxon>Micrococcus</taxon>
    </lineage>
</organism>
<dbReference type="Proteomes" id="UP000540191">
    <property type="component" value="Unassembled WGS sequence"/>
</dbReference>
<protein>
    <submittedName>
        <fullName evidence="4">Alkylated DNA nucleotide flippase Atl1</fullName>
    </submittedName>
</protein>
<dbReference type="AlphaFoldDB" id="A0A7W7GNR6"/>
<dbReference type="Gene3D" id="1.10.10.10">
    <property type="entry name" value="Winged helix-like DNA-binding domain superfamily/Winged helix DNA-binding domain"/>
    <property type="match status" value="1"/>
</dbReference>
<dbReference type="PANTHER" id="PTHR42942">
    <property type="entry name" value="6-O-METHYLGUANINE DNA METHYLTRANSFERASE"/>
    <property type="match status" value="1"/>
</dbReference>
<keyword evidence="1" id="KW-0227">DNA damage</keyword>
<dbReference type="EMBL" id="JACHNA010000001">
    <property type="protein sequence ID" value="MBB4735548.1"/>
    <property type="molecule type" value="Genomic_DNA"/>
</dbReference>
<evidence type="ECO:0000313" key="4">
    <source>
        <dbReference type="EMBL" id="MBB4735548.1"/>
    </source>
</evidence>
<dbReference type="GO" id="GO:0003824">
    <property type="term" value="F:catalytic activity"/>
    <property type="evidence" value="ECO:0007669"/>
    <property type="project" value="InterPro"/>
</dbReference>
<feature type="compositionally biased region" description="Basic and acidic residues" evidence="2">
    <location>
        <begin position="1"/>
        <end position="17"/>
    </location>
</feature>
<gene>
    <name evidence="4" type="ORF">HDA30_001056</name>
</gene>